<evidence type="ECO:0000256" key="2">
    <source>
        <dbReference type="SAM" id="SignalP"/>
    </source>
</evidence>
<gene>
    <name evidence="3" type="ORF">NDK47_08330</name>
</gene>
<reference evidence="3" key="1">
    <citation type="submission" date="2022-06" db="EMBL/GenBank/DDBJ databases">
        <title>Genome sequencing of Brevibacillus sp. BB3-R1.</title>
        <authorList>
            <person name="Heo J."/>
            <person name="Lee D."/>
            <person name="Won M."/>
            <person name="Han B.-H."/>
            <person name="Hong S.-B."/>
            <person name="Kwon S.-W."/>
        </authorList>
    </citation>
    <scope>NUCLEOTIDE SEQUENCE</scope>
    <source>
        <strain evidence="3">BB3-R1</strain>
    </source>
</reference>
<evidence type="ECO:0000313" key="3">
    <source>
        <dbReference type="EMBL" id="USG67266.1"/>
    </source>
</evidence>
<sequence length="87" mass="9485">MPIWLLLLAITLTGCVSAGKSPDPARTNAVLNSDKNMYYQQSVVLPMGMEPNATPYGTPANFGTAGEYDRPLRSDSVSHYPGWEPVR</sequence>
<accession>A0ABY4WJF4</accession>
<evidence type="ECO:0008006" key="5">
    <source>
        <dbReference type="Google" id="ProtNLM"/>
    </source>
</evidence>
<feature type="region of interest" description="Disordered" evidence="1">
    <location>
        <begin position="56"/>
        <end position="87"/>
    </location>
</feature>
<feature type="chain" id="PRO_5046761275" description="Lipoprotein" evidence="2">
    <location>
        <begin position="19"/>
        <end position="87"/>
    </location>
</feature>
<organism evidence="3 4">
    <name type="scientific">Brevibacillus ruminantium</name>
    <dbReference type="NCBI Taxonomy" id="2950604"/>
    <lineage>
        <taxon>Bacteria</taxon>
        <taxon>Bacillati</taxon>
        <taxon>Bacillota</taxon>
        <taxon>Bacilli</taxon>
        <taxon>Bacillales</taxon>
        <taxon>Paenibacillaceae</taxon>
        <taxon>Brevibacillus</taxon>
    </lineage>
</organism>
<feature type="signal peptide" evidence="2">
    <location>
        <begin position="1"/>
        <end position="18"/>
    </location>
</feature>
<name>A0ABY4WJF4_9BACL</name>
<keyword evidence="4" id="KW-1185">Reference proteome</keyword>
<evidence type="ECO:0000313" key="4">
    <source>
        <dbReference type="Proteomes" id="UP001056500"/>
    </source>
</evidence>
<dbReference type="Proteomes" id="UP001056500">
    <property type="component" value="Chromosome"/>
</dbReference>
<dbReference type="EMBL" id="CP098755">
    <property type="protein sequence ID" value="USG67266.1"/>
    <property type="molecule type" value="Genomic_DNA"/>
</dbReference>
<evidence type="ECO:0000256" key="1">
    <source>
        <dbReference type="SAM" id="MobiDB-lite"/>
    </source>
</evidence>
<protein>
    <recommendedName>
        <fullName evidence="5">Lipoprotein</fullName>
    </recommendedName>
</protein>
<keyword evidence="2" id="KW-0732">Signal</keyword>
<proteinExistence type="predicted"/>
<dbReference type="RefSeq" id="WP_251874368.1">
    <property type="nucleotide sequence ID" value="NZ_CP098755.1"/>
</dbReference>